<dbReference type="EMBL" id="JAAMFM010000014">
    <property type="protein sequence ID" value="NVM95384.1"/>
    <property type="molecule type" value="Genomic_DNA"/>
</dbReference>
<reference evidence="3 4" key="1">
    <citation type="submission" date="2020-02" db="EMBL/GenBank/DDBJ databases">
        <title>Genome sequence of strain AETb3-4.</title>
        <authorList>
            <person name="Gao J."/>
            <person name="Zhang X."/>
        </authorList>
    </citation>
    <scope>NUCLEOTIDE SEQUENCE [LARGE SCALE GENOMIC DNA]</scope>
    <source>
        <strain evidence="3 4">AETb3-4</strain>
    </source>
</reference>
<keyword evidence="2" id="KW-0472">Membrane</keyword>
<name>A0A7Y7IH71_9MICC</name>
<feature type="compositionally biased region" description="Low complexity" evidence="1">
    <location>
        <begin position="39"/>
        <end position="64"/>
    </location>
</feature>
<evidence type="ECO:0000256" key="1">
    <source>
        <dbReference type="SAM" id="MobiDB-lite"/>
    </source>
</evidence>
<keyword evidence="4" id="KW-1185">Reference proteome</keyword>
<evidence type="ECO:0000313" key="3">
    <source>
        <dbReference type="EMBL" id="NVM95384.1"/>
    </source>
</evidence>
<protein>
    <submittedName>
        <fullName evidence="3">Uncharacterized protein</fullName>
    </submittedName>
</protein>
<feature type="transmembrane region" description="Helical" evidence="2">
    <location>
        <begin position="162"/>
        <end position="181"/>
    </location>
</feature>
<organism evidence="3 4">
    <name type="scientific">Arthrobacter wenxiniae</name>
    <dbReference type="NCBI Taxonomy" id="2713570"/>
    <lineage>
        <taxon>Bacteria</taxon>
        <taxon>Bacillati</taxon>
        <taxon>Actinomycetota</taxon>
        <taxon>Actinomycetes</taxon>
        <taxon>Micrococcales</taxon>
        <taxon>Micrococcaceae</taxon>
        <taxon>Arthrobacter</taxon>
    </lineage>
</organism>
<feature type="compositionally biased region" description="Basic and acidic residues" evidence="1">
    <location>
        <begin position="1"/>
        <end position="10"/>
    </location>
</feature>
<dbReference type="RefSeq" id="WP_176635113.1">
    <property type="nucleotide sequence ID" value="NZ_JAAMFM010000014.1"/>
</dbReference>
<dbReference type="Proteomes" id="UP000543556">
    <property type="component" value="Unassembled WGS sequence"/>
</dbReference>
<feature type="transmembrane region" description="Helical" evidence="2">
    <location>
        <begin position="135"/>
        <end position="156"/>
    </location>
</feature>
<dbReference type="AlphaFoldDB" id="A0A7Y7IH71"/>
<sequence>MQVQSDHGHDTPAAGDSDEAVWRELVARLQEPDDSFMDAAADAGAPAPAGGAAPGASEPGPAAVGGDGRARGVGDFDPLGVWRQQLSPAPGEPAFTGDQDAGGAAAGGPRDYEAEDLDEEFVPGELPSLAGADPAIMLSWIGAAGGPMLLVLAAIFWRGMPLVGVLGVILAFLAGTAYLIYRLPKNRDHDGGDGAVV</sequence>
<evidence type="ECO:0000313" key="4">
    <source>
        <dbReference type="Proteomes" id="UP000543556"/>
    </source>
</evidence>
<gene>
    <name evidence="3" type="ORF">G6034_10745</name>
</gene>
<evidence type="ECO:0000256" key="2">
    <source>
        <dbReference type="SAM" id="Phobius"/>
    </source>
</evidence>
<proteinExistence type="predicted"/>
<feature type="region of interest" description="Disordered" evidence="1">
    <location>
        <begin position="1"/>
        <end position="111"/>
    </location>
</feature>
<keyword evidence="2" id="KW-0812">Transmembrane</keyword>
<comment type="caution">
    <text evidence="3">The sequence shown here is derived from an EMBL/GenBank/DDBJ whole genome shotgun (WGS) entry which is preliminary data.</text>
</comment>
<accession>A0A7Y7IH71</accession>
<keyword evidence="2" id="KW-1133">Transmembrane helix</keyword>